<reference evidence="1" key="1">
    <citation type="submission" date="2025-08" db="UniProtKB">
        <authorList>
            <consortium name="RefSeq"/>
        </authorList>
    </citation>
    <scope>IDENTIFICATION</scope>
    <source>
        <tissue evidence="1">Whole insect</tissue>
    </source>
</reference>
<evidence type="ECO:0000313" key="1">
    <source>
        <dbReference type="RefSeq" id="XP_028143654.1"/>
    </source>
</evidence>
<organism evidence="1">
    <name type="scientific">Diabrotica virgifera virgifera</name>
    <name type="common">western corn rootworm</name>
    <dbReference type="NCBI Taxonomy" id="50390"/>
    <lineage>
        <taxon>Eukaryota</taxon>
        <taxon>Metazoa</taxon>
        <taxon>Ecdysozoa</taxon>
        <taxon>Arthropoda</taxon>
        <taxon>Hexapoda</taxon>
        <taxon>Insecta</taxon>
        <taxon>Pterygota</taxon>
        <taxon>Neoptera</taxon>
        <taxon>Endopterygota</taxon>
        <taxon>Coleoptera</taxon>
        <taxon>Polyphaga</taxon>
        <taxon>Cucujiformia</taxon>
        <taxon>Chrysomeloidea</taxon>
        <taxon>Chrysomelidae</taxon>
        <taxon>Galerucinae</taxon>
        <taxon>Diabroticina</taxon>
        <taxon>Diabroticites</taxon>
        <taxon>Diabrotica</taxon>
    </lineage>
</organism>
<dbReference type="RefSeq" id="XP_028143654.1">
    <property type="nucleotide sequence ID" value="XM_028287853.1"/>
</dbReference>
<proteinExistence type="predicted"/>
<accession>A0A6P7G3V1</accession>
<dbReference type="PANTHER" id="PTHR47526:SF3">
    <property type="entry name" value="PHD-TYPE DOMAIN-CONTAINING PROTEIN"/>
    <property type="match status" value="1"/>
</dbReference>
<gene>
    <name evidence="1" type="primary">LOC114337433</name>
</gene>
<dbReference type="AlphaFoldDB" id="A0A6P7G3V1"/>
<protein>
    <submittedName>
        <fullName evidence="1">Uncharacterized protein LOC114337433</fullName>
    </submittedName>
</protein>
<sequence length="132" mass="14300">MHIPPTTIIMPKAFRHIKAFTTGFVLKGVKIVNDFYIIVGKVKHSQKANSKPLGAWVIASSNGIANAHCMCLAGNSEVCSHIAAILFAAEYAHSKTKKKNPMHVQMLQLCTFSDELANAHCMCLAGNSEVCS</sequence>
<dbReference type="PANTHER" id="PTHR47526">
    <property type="entry name" value="ATP-DEPENDENT DNA HELICASE"/>
    <property type="match status" value="1"/>
</dbReference>
<name>A0A6P7G3V1_DIAVI</name>
<dbReference type="InParanoid" id="A0A6P7G3V1"/>